<dbReference type="AlphaFoldDB" id="A0A0A8YET8"/>
<name>A0A0A8YET8_ARUDO</name>
<proteinExistence type="predicted"/>
<dbReference type="EMBL" id="GBRH01273747">
    <property type="protein sequence ID" value="JAD24148.1"/>
    <property type="molecule type" value="Transcribed_RNA"/>
</dbReference>
<protein>
    <submittedName>
        <fullName evidence="1">Uncharacterized protein</fullName>
    </submittedName>
</protein>
<organism evidence="1">
    <name type="scientific">Arundo donax</name>
    <name type="common">Giant reed</name>
    <name type="synonym">Donax arundinaceus</name>
    <dbReference type="NCBI Taxonomy" id="35708"/>
    <lineage>
        <taxon>Eukaryota</taxon>
        <taxon>Viridiplantae</taxon>
        <taxon>Streptophyta</taxon>
        <taxon>Embryophyta</taxon>
        <taxon>Tracheophyta</taxon>
        <taxon>Spermatophyta</taxon>
        <taxon>Magnoliopsida</taxon>
        <taxon>Liliopsida</taxon>
        <taxon>Poales</taxon>
        <taxon>Poaceae</taxon>
        <taxon>PACMAD clade</taxon>
        <taxon>Arundinoideae</taxon>
        <taxon>Arundineae</taxon>
        <taxon>Arundo</taxon>
    </lineage>
</organism>
<reference evidence="1" key="1">
    <citation type="submission" date="2014-09" db="EMBL/GenBank/DDBJ databases">
        <authorList>
            <person name="Magalhaes I.L.F."/>
            <person name="Oliveira U."/>
            <person name="Santos F.R."/>
            <person name="Vidigal T.H.D.A."/>
            <person name="Brescovit A.D."/>
            <person name="Santos A.J."/>
        </authorList>
    </citation>
    <scope>NUCLEOTIDE SEQUENCE</scope>
    <source>
        <tissue evidence="1">Shoot tissue taken approximately 20 cm above the soil surface</tissue>
    </source>
</reference>
<reference evidence="1" key="2">
    <citation type="journal article" date="2015" name="Data Brief">
        <title>Shoot transcriptome of the giant reed, Arundo donax.</title>
        <authorList>
            <person name="Barrero R.A."/>
            <person name="Guerrero F.D."/>
            <person name="Moolhuijzen P."/>
            <person name="Goolsby J.A."/>
            <person name="Tidwell J."/>
            <person name="Bellgard S.E."/>
            <person name="Bellgard M.I."/>
        </authorList>
    </citation>
    <scope>NUCLEOTIDE SEQUENCE</scope>
    <source>
        <tissue evidence="1">Shoot tissue taken approximately 20 cm above the soil surface</tissue>
    </source>
</reference>
<sequence length="49" mass="5528">MMGGTWDEKPRARLLAGWRISLRPLSVANVGRWISSTSEIRNLNWGSSN</sequence>
<evidence type="ECO:0000313" key="1">
    <source>
        <dbReference type="EMBL" id="JAD24148.1"/>
    </source>
</evidence>
<accession>A0A0A8YET8</accession>